<dbReference type="AlphaFoldDB" id="A0A2N5UH77"/>
<evidence type="ECO:0000259" key="2">
    <source>
        <dbReference type="Pfam" id="PF00775"/>
    </source>
</evidence>
<dbReference type="GO" id="GO:0008199">
    <property type="term" value="F:ferric iron binding"/>
    <property type="evidence" value="ECO:0007669"/>
    <property type="project" value="InterPro"/>
</dbReference>
<evidence type="ECO:0000256" key="1">
    <source>
        <dbReference type="SAM" id="MobiDB-lite"/>
    </source>
</evidence>
<accession>A0A2N5UH77</accession>
<proteinExistence type="predicted"/>
<comment type="caution">
    <text evidence="3">The sequence shown here is derived from an EMBL/GenBank/DDBJ whole genome shotgun (WGS) entry which is preliminary data.</text>
</comment>
<feature type="domain" description="Intradiol ring-cleavage dioxygenases" evidence="2">
    <location>
        <begin position="90"/>
        <end position="179"/>
    </location>
</feature>
<gene>
    <name evidence="3" type="ORF">PCASD_13931</name>
</gene>
<dbReference type="PANTHER" id="PTHR34315">
    <property type="match status" value="1"/>
</dbReference>
<protein>
    <recommendedName>
        <fullName evidence="2">Intradiol ring-cleavage dioxygenases domain-containing protein</fullName>
    </recommendedName>
</protein>
<organism evidence="3 4">
    <name type="scientific">Puccinia coronata f. sp. avenae</name>
    <dbReference type="NCBI Taxonomy" id="200324"/>
    <lineage>
        <taxon>Eukaryota</taxon>
        <taxon>Fungi</taxon>
        <taxon>Dikarya</taxon>
        <taxon>Basidiomycota</taxon>
        <taxon>Pucciniomycotina</taxon>
        <taxon>Pucciniomycetes</taxon>
        <taxon>Pucciniales</taxon>
        <taxon>Pucciniaceae</taxon>
        <taxon>Puccinia</taxon>
    </lineage>
</organism>
<evidence type="ECO:0000313" key="4">
    <source>
        <dbReference type="Proteomes" id="UP000235392"/>
    </source>
</evidence>
<dbReference type="InterPro" id="IPR015889">
    <property type="entry name" value="Intradiol_dOase_core"/>
</dbReference>
<dbReference type="Gene3D" id="2.60.130.10">
    <property type="entry name" value="Aromatic compound dioxygenase"/>
    <property type="match status" value="1"/>
</dbReference>
<reference evidence="3 4" key="1">
    <citation type="submission" date="2017-11" db="EMBL/GenBank/DDBJ databases">
        <title>De novo assembly and phasing of dikaryotic genomes from two isolates of Puccinia coronata f. sp. avenae, the causal agent of oat crown rust.</title>
        <authorList>
            <person name="Miller M.E."/>
            <person name="Zhang Y."/>
            <person name="Omidvar V."/>
            <person name="Sperschneider J."/>
            <person name="Schwessinger B."/>
            <person name="Raley C."/>
            <person name="Palmer J.M."/>
            <person name="Garnica D."/>
            <person name="Upadhyaya N."/>
            <person name="Rathjen J."/>
            <person name="Taylor J.M."/>
            <person name="Park R.F."/>
            <person name="Dodds P.N."/>
            <person name="Hirsch C.D."/>
            <person name="Kianian S.F."/>
            <person name="Figueroa M."/>
        </authorList>
    </citation>
    <scope>NUCLEOTIDE SEQUENCE [LARGE SCALE GENOMIC DNA]</scope>
    <source>
        <strain evidence="3">12SD80</strain>
    </source>
</reference>
<dbReference type="EMBL" id="PGCI01000148">
    <property type="protein sequence ID" value="PLW37114.1"/>
    <property type="molecule type" value="Genomic_DNA"/>
</dbReference>
<feature type="region of interest" description="Disordered" evidence="1">
    <location>
        <begin position="348"/>
        <end position="371"/>
    </location>
</feature>
<dbReference type="InterPro" id="IPR000627">
    <property type="entry name" value="Intradiol_dOase_C"/>
</dbReference>
<name>A0A2N5UH77_9BASI</name>
<sequence>MVLNPVALQRAQTSGVIKVNNIPHKISETNIQTRRGFPSLHQLLNVRNQAQWPGHHSEQSSRPNLQYRAVTSGKSEPVSNSTSLQGQHYIKNTPLRYDLKEDQTGLPLFIDITVLDTASCAPVENALVELWGSNNQGVYSGESAGSVNSQVDCSSWLRGGLATDSDGIAKFETIYPGPELKRAPRLYAIVRTDWYEVADNKTIDSDSMQYAAAIGQIFFPDDLNQNLYKDPNYKDASSKAVRNEEDPFYKAESGSWKAQSEPVVGAVSSGIRAHVTISLNINEPPNMQIGPAPNRCTFGTNNSIGNIAPTSSPHEDHPSSVAPAFYPPMFAVMIINMMLFYTMYHHRGTSEDQDKPRRHLTQQDPPNHDLK</sequence>
<dbReference type="PANTHER" id="PTHR34315:SF1">
    <property type="entry name" value="INTRADIOL RING-CLEAVAGE DIOXYGENASES DOMAIN-CONTAINING PROTEIN-RELATED"/>
    <property type="match status" value="1"/>
</dbReference>
<evidence type="ECO:0000313" key="3">
    <source>
        <dbReference type="EMBL" id="PLW37114.1"/>
    </source>
</evidence>
<dbReference type="Pfam" id="PF00775">
    <property type="entry name" value="Dioxygenase_C"/>
    <property type="match status" value="1"/>
</dbReference>
<dbReference type="Proteomes" id="UP000235392">
    <property type="component" value="Unassembled WGS sequence"/>
</dbReference>
<dbReference type="SUPFAM" id="SSF49482">
    <property type="entry name" value="Aromatic compound dioxygenase"/>
    <property type="match status" value="1"/>
</dbReference>
<dbReference type="GO" id="GO:0016702">
    <property type="term" value="F:oxidoreductase activity, acting on single donors with incorporation of molecular oxygen, incorporation of two atoms of oxygen"/>
    <property type="evidence" value="ECO:0007669"/>
    <property type="project" value="InterPro"/>
</dbReference>